<dbReference type="Proteomes" id="UP000887579">
    <property type="component" value="Unplaced"/>
</dbReference>
<reference evidence="2" key="1">
    <citation type="submission" date="2022-11" db="UniProtKB">
        <authorList>
            <consortium name="WormBaseParasite"/>
        </authorList>
    </citation>
    <scope>IDENTIFICATION</scope>
</reference>
<dbReference type="WBParaSite" id="ES5_v2.g11229.t1">
    <property type="protein sequence ID" value="ES5_v2.g11229.t1"/>
    <property type="gene ID" value="ES5_v2.g11229"/>
</dbReference>
<accession>A0AC34F2F1</accession>
<evidence type="ECO:0000313" key="1">
    <source>
        <dbReference type="Proteomes" id="UP000887579"/>
    </source>
</evidence>
<organism evidence="1 2">
    <name type="scientific">Panagrolaimus sp. ES5</name>
    <dbReference type="NCBI Taxonomy" id="591445"/>
    <lineage>
        <taxon>Eukaryota</taxon>
        <taxon>Metazoa</taxon>
        <taxon>Ecdysozoa</taxon>
        <taxon>Nematoda</taxon>
        <taxon>Chromadorea</taxon>
        <taxon>Rhabditida</taxon>
        <taxon>Tylenchina</taxon>
        <taxon>Panagrolaimomorpha</taxon>
        <taxon>Panagrolaimoidea</taxon>
        <taxon>Panagrolaimidae</taxon>
        <taxon>Panagrolaimus</taxon>
    </lineage>
</organism>
<name>A0AC34F2F1_9BILA</name>
<sequence>MTSRENGNNIYSNSVQNEENLQIPVQPTTQRQFYYDSTESHSPYFPNGLATAVTPNAAGVSATNGNPTGTNDNRYGSNIFPIAKNGA</sequence>
<proteinExistence type="predicted"/>
<evidence type="ECO:0000313" key="2">
    <source>
        <dbReference type="WBParaSite" id="ES5_v2.g11229.t1"/>
    </source>
</evidence>
<protein>
    <submittedName>
        <fullName evidence="2">Uncharacterized protein</fullName>
    </submittedName>
</protein>